<feature type="transmembrane region" description="Helical" evidence="7">
    <location>
        <begin position="419"/>
        <end position="441"/>
    </location>
</feature>
<reference evidence="9" key="1">
    <citation type="submission" date="2021-03" db="EMBL/GenBank/DDBJ databases">
        <authorList>
            <person name="Tagirdzhanova G."/>
        </authorList>
    </citation>
    <scope>NUCLEOTIDE SEQUENCE</scope>
</reference>
<gene>
    <name evidence="9" type="ORF">GOMPHAMPRED_008108</name>
</gene>
<dbReference type="InterPro" id="IPR050360">
    <property type="entry name" value="MFS_Sugar_Transporters"/>
</dbReference>
<feature type="transmembrane region" description="Helical" evidence="7">
    <location>
        <begin position="169"/>
        <end position="193"/>
    </location>
</feature>
<evidence type="ECO:0000256" key="3">
    <source>
        <dbReference type="ARBA" id="ARBA00022692"/>
    </source>
</evidence>
<feature type="compositionally biased region" description="Basic and acidic residues" evidence="6">
    <location>
        <begin position="19"/>
        <end position="30"/>
    </location>
</feature>
<dbReference type="PANTHER" id="PTHR48022">
    <property type="entry name" value="PLASTIDIC GLUCOSE TRANSPORTER 4"/>
    <property type="match status" value="1"/>
</dbReference>
<feature type="region of interest" description="Disordered" evidence="6">
    <location>
        <begin position="1"/>
        <end position="30"/>
    </location>
</feature>
<comment type="caution">
    <text evidence="9">The sequence shown here is derived from an EMBL/GenBank/DDBJ whole genome shotgun (WGS) entry which is preliminary data.</text>
</comment>
<dbReference type="Pfam" id="PF00083">
    <property type="entry name" value="Sugar_tr"/>
    <property type="match status" value="1"/>
</dbReference>
<evidence type="ECO:0000313" key="9">
    <source>
        <dbReference type="EMBL" id="CAF9914233.1"/>
    </source>
</evidence>
<dbReference type="InterPro" id="IPR020846">
    <property type="entry name" value="MFS_dom"/>
</dbReference>
<feature type="transmembrane region" description="Helical" evidence="7">
    <location>
        <begin position="236"/>
        <end position="257"/>
    </location>
</feature>
<dbReference type="GO" id="GO:0016020">
    <property type="term" value="C:membrane"/>
    <property type="evidence" value="ECO:0007669"/>
    <property type="project" value="UniProtKB-SubCell"/>
</dbReference>
<organism evidence="9 10">
    <name type="scientific">Gomphillus americanus</name>
    <dbReference type="NCBI Taxonomy" id="1940652"/>
    <lineage>
        <taxon>Eukaryota</taxon>
        <taxon>Fungi</taxon>
        <taxon>Dikarya</taxon>
        <taxon>Ascomycota</taxon>
        <taxon>Pezizomycotina</taxon>
        <taxon>Lecanoromycetes</taxon>
        <taxon>OSLEUM clade</taxon>
        <taxon>Ostropomycetidae</taxon>
        <taxon>Ostropales</taxon>
        <taxon>Graphidaceae</taxon>
        <taxon>Gomphilloideae</taxon>
        <taxon>Gomphillus</taxon>
    </lineage>
</organism>
<feature type="transmembrane region" description="Helical" evidence="7">
    <location>
        <begin position="462"/>
        <end position="482"/>
    </location>
</feature>
<accession>A0A8H3F1W6</accession>
<dbReference type="InterPro" id="IPR036259">
    <property type="entry name" value="MFS_trans_sf"/>
</dbReference>
<feature type="domain" description="Major facilitator superfamily (MFS) profile" evidence="8">
    <location>
        <begin position="52"/>
        <end position="517"/>
    </location>
</feature>
<dbReference type="AlphaFoldDB" id="A0A8H3F1W6"/>
<feature type="transmembrane region" description="Helical" evidence="7">
    <location>
        <begin position="51"/>
        <end position="84"/>
    </location>
</feature>
<feature type="transmembrane region" description="Helical" evidence="7">
    <location>
        <begin position="205"/>
        <end position="224"/>
    </location>
</feature>
<comment type="subcellular location">
    <subcellularLocation>
        <location evidence="1">Membrane</location>
        <topology evidence="1">Multi-pass membrane protein</topology>
    </subcellularLocation>
</comment>
<evidence type="ECO:0000313" key="10">
    <source>
        <dbReference type="Proteomes" id="UP000664169"/>
    </source>
</evidence>
<dbReference type="Gene3D" id="1.20.1250.20">
    <property type="entry name" value="MFS general substrate transporter like domains"/>
    <property type="match status" value="1"/>
</dbReference>
<dbReference type="InterPro" id="IPR005828">
    <property type="entry name" value="MFS_sugar_transport-like"/>
</dbReference>
<sequence length="550" mass="59139">MSQEKEDTPVTVTNVTSSESDHIEINKDNESHPELKQSLWQGLRTHTRLSLWGIFISSVAICMGYEMVFVGGITTVPAFTAVYGIPINPPPQATADDPNPDPNFVAAVWISLWAVSHPFGAAIGSILGGFAQDKIGRRYTLGIATVWQAACITICFLSDRAPTVDTRGALYFAGKVLQGVGIGALMATAHTYISEVLPPSLKGSITSLIAPFGLLGQVFGSVAVKIANKGTSPQAYRLAIAGQWITTVLPLLVVIFLPESPVYSIRKDRLDAARAACDRLQGRSSRAIDDMYTRVRALVTSQDQNRAQAKAIKYSDLFKKRSDARRTLIIFFIMAVPQLLGLPILGHANIIAVNLGMQATKAATFVIIGAVLGLIAAFLAFPLLAKVGRRTILLSSVSIVTVLWFAMGIAGCFRYQNSVAVASAVVGLFMVIVFFLSLGAWPISYAIAGETSSLPLRAKSQGVAWASSQLSTAIIAVFSPFLYNQDAANLGGKIGFVFFSFSFISLVIAWLFVPETKGLDVEEIDRVYERPAVVIGKGAEISRSRRGTSV</sequence>
<evidence type="ECO:0000256" key="7">
    <source>
        <dbReference type="SAM" id="Phobius"/>
    </source>
</evidence>
<evidence type="ECO:0000256" key="5">
    <source>
        <dbReference type="ARBA" id="ARBA00023136"/>
    </source>
</evidence>
<evidence type="ECO:0000259" key="8">
    <source>
        <dbReference type="PROSITE" id="PS50850"/>
    </source>
</evidence>
<evidence type="ECO:0000256" key="4">
    <source>
        <dbReference type="ARBA" id="ARBA00022989"/>
    </source>
</evidence>
<dbReference type="SUPFAM" id="SSF103473">
    <property type="entry name" value="MFS general substrate transporter"/>
    <property type="match status" value="1"/>
</dbReference>
<feature type="transmembrane region" description="Helical" evidence="7">
    <location>
        <begin position="392"/>
        <end position="413"/>
    </location>
</feature>
<feature type="transmembrane region" description="Helical" evidence="7">
    <location>
        <begin position="104"/>
        <end position="127"/>
    </location>
</feature>
<dbReference type="PANTHER" id="PTHR48022:SF41">
    <property type="entry name" value="MAJOR FACILITATOR SUPERFAMILY (MFS) PROFILE DOMAIN-CONTAINING PROTEIN"/>
    <property type="match status" value="1"/>
</dbReference>
<dbReference type="GO" id="GO:0005351">
    <property type="term" value="F:carbohydrate:proton symporter activity"/>
    <property type="evidence" value="ECO:0007669"/>
    <property type="project" value="TreeGrafter"/>
</dbReference>
<dbReference type="PROSITE" id="PS50850">
    <property type="entry name" value="MFS"/>
    <property type="match status" value="1"/>
</dbReference>
<keyword evidence="5 7" id="KW-0472">Membrane</keyword>
<dbReference type="InterPro" id="IPR005829">
    <property type="entry name" value="Sugar_transporter_CS"/>
</dbReference>
<comment type="similarity">
    <text evidence="2">Belongs to the major facilitator superfamily. Sugar transporter (TC 2.A.1.1) family.</text>
</comment>
<feature type="transmembrane region" description="Helical" evidence="7">
    <location>
        <begin position="362"/>
        <end position="385"/>
    </location>
</feature>
<keyword evidence="3 7" id="KW-0812">Transmembrane</keyword>
<evidence type="ECO:0000256" key="6">
    <source>
        <dbReference type="SAM" id="MobiDB-lite"/>
    </source>
</evidence>
<evidence type="ECO:0000256" key="2">
    <source>
        <dbReference type="ARBA" id="ARBA00010992"/>
    </source>
</evidence>
<proteinExistence type="inferred from homology"/>
<dbReference type="PROSITE" id="PS00217">
    <property type="entry name" value="SUGAR_TRANSPORT_2"/>
    <property type="match status" value="1"/>
</dbReference>
<dbReference type="Proteomes" id="UP000664169">
    <property type="component" value="Unassembled WGS sequence"/>
</dbReference>
<feature type="transmembrane region" description="Helical" evidence="7">
    <location>
        <begin position="328"/>
        <end position="350"/>
    </location>
</feature>
<dbReference type="EMBL" id="CAJPDQ010000009">
    <property type="protein sequence ID" value="CAF9914233.1"/>
    <property type="molecule type" value="Genomic_DNA"/>
</dbReference>
<name>A0A8H3F1W6_9LECA</name>
<evidence type="ECO:0000256" key="1">
    <source>
        <dbReference type="ARBA" id="ARBA00004141"/>
    </source>
</evidence>
<dbReference type="OrthoDB" id="6612291at2759"/>
<keyword evidence="10" id="KW-1185">Reference proteome</keyword>
<keyword evidence="4 7" id="KW-1133">Transmembrane helix</keyword>
<protein>
    <recommendedName>
        <fullName evidence="8">Major facilitator superfamily (MFS) profile domain-containing protein</fullName>
    </recommendedName>
</protein>
<feature type="transmembrane region" description="Helical" evidence="7">
    <location>
        <begin position="494"/>
        <end position="513"/>
    </location>
</feature>